<protein>
    <submittedName>
        <fullName evidence="10">Permease</fullName>
    </submittedName>
</protein>
<feature type="transmembrane region" description="Helical" evidence="7">
    <location>
        <begin position="431"/>
        <end position="450"/>
    </location>
</feature>
<dbReference type="NCBIfam" id="TIGR03434">
    <property type="entry name" value="ADOP"/>
    <property type="match status" value="1"/>
</dbReference>
<evidence type="ECO:0000313" key="11">
    <source>
        <dbReference type="Proteomes" id="UP000019151"/>
    </source>
</evidence>
<keyword evidence="3 7" id="KW-0812">Transmembrane</keyword>
<evidence type="ECO:0000313" key="10">
    <source>
        <dbReference type="EMBL" id="AHG87816.1"/>
    </source>
</evidence>
<evidence type="ECO:0000259" key="8">
    <source>
        <dbReference type="Pfam" id="PF02687"/>
    </source>
</evidence>
<dbReference type="GO" id="GO:0005886">
    <property type="term" value="C:plasma membrane"/>
    <property type="evidence" value="ECO:0007669"/>
    <property type="project" value="UniProtKB-SubCell"/>
</dbReference>
<dbReference type="InterPro" id="IPR003838">
    <property type="entry name" value="ABC3_permease_C"/>
</dbReference>
<organism evidence="10 11">
    <name type="scientific">Gemmatirosa kalamazoonensis</name>
    <dbReference type="NCBI Taxonomy" id="861299"/>
    <lineage>
        <taxon>Bacteria</taxon>
        <taxon>Pseudomonadati</taxon>
        <taxon>Gemmatimonadota</taxon>
        <taxon>Gemmatimonadia</taxon>
        <taxon>Gemmatimonadales</taxon>
        <taxon>Gemmatimonadaceae</taxon>
        <taxon>Gemmatirosa</taxon>
    </lineage>
</organism>
<dbReference type="STRING" id="861299.J421_0279"/>
<feature type="domain" description="MacB-like periplasmic core" evidence="9">
    <location>
        <begin position="432"/>
        <end position="669"/>
    </location>
</feature>
<dbReference type="Pfam" id="PF02687">
    <property type="entry name" value="FtsX"/>
    <property type="match status" value="2"/>
</dbReference>
<feature type="transmembrane region" description="Helical" evidence="7">
    <location>
        <begin position="750"/>
        <end position="777"/>
    </location>
</feature>
<dbReference type="InterPro" id="IPR017800">
    <property type="entry name" value="ADOP"/>
</dbReference>
<dbReference type="PANTHER" id="PTHR30572:SF4">
    <property type="entry name" value="ABC TRANSPORTER PERMEASE YTRF"/>
    <property type="match status" value="1"/>
</dbReference>
<evidence type="ECO:0000259" key="9">
    <source>
        <dbReference type="Pfam" id="PF12704"/>
    </source>
</evidence>
<evidence type="ECO:0000256" key="7">
    <source>
        <dbReference type="SAM" id="Phobius"/>
    </source>
</evidence>
<dbReference type="KEGG" id="gba:J421_0279"/>
<reference evidence="10 11" key="1">
    <citation type="journal article" date="2014" name="Genome Announc.">
        <title>Genome Sequence and Methylome of Soil Bacterium Gemmatirosa kalamazoonensis KBS708T, a Member of the Rarely Cultivated Gemmatimonadetes Phylum.</title>
        <authorList>
            <person name="Debruyn J.M."/>
            <person name="Radosevich M."/>
            <person name="Wommack K.E."/>
            <person name="Polson S.W."/>
            <person name="Hauser L.J."/>
            <person name="Fawaz M.N."/>
            <person name="Korlach J."/>
            <person name="Tsai Y.C."/>
        </authorList>
    </citation>
    <scope>NUCLEOTIDE SEQUENCE [LARGE SCALE GENOMIC DNA]</scope>
    <source>
        <strain evidence="10 11">KBS708</strain>
    </source>
</reference>
<dbReference type="HOGENOM" id="CLU_009433_1_0_0"/>
<dbReference type="eggNOG" id="COG0577">
    <property type="taxonomic scope" value="Bacteria"/>
</dbReference>
<name>W0RAK7_9BACT</name>
<feature type="transmembrane region" description="Helical" evidence="7">
    <location>
        <begin position="701"/>
        <end position="729"/>
    </location>
</feature>
<feature type="domain" description="ABC3 transporter permease C-terminal" evidence="8">
    <location>
        <begin position="706"/>
        <end position="819"/>
    </location>
</feature>
<feature type="transmembrane region" description="Helical" evidence="7">
    <location>
        <begin position="789"/>
        <end position="809"/>
    </location>
</feature>
<dbReference type="EMBL" id="CP007128">
    <property type="protein sequence ID" value="AHG87816.1"/>
    <property type="molecule type" value="Genomic_DNA"/>
</dbReference>
<dbReference type="GO" id="GO:0022857">
    <property type="term" value="F:transmembrane transporter activity"/>
    <property type="evidence" value="ECO:0007669"/>
    <property type="project" value="TreeGrafter"/>
</dbReference>
<comment type="similarity">
    <text evidence="6">Belongs to the ABC-4 integral membrane protein family.</text>
</comment>
<dbReference type="PANTHER" id="PTHR30572">
    <property type="entry name" value="MEMBRANE COMPONENT OF TRANSPORTER-RELATED"/>
    <property type="match status" value="1"/>
</dbReference>
<dbReference type="RefSeq" id="WP_025409374.1">
    <property type="nucleotide sequence ID" value="NZ_CP007128.1"/>
</dbReference>
<evidence type="ECO:0000256" key="4">
    <source>
        <dbReference type="ARBA" id="ARBA00022989"/>
    </source>
</evidence>
<dbReference type="InParanoid" id="W0RAK7"/>
<dbReference type="Pfam" id="PF12704">
    <property type="entry name" value="MacB_PCD"/>
    <property type="match status" value="2"/>
</dbReference>
<keyword evidence="11" id="KW-1185">Reference proteome</keyword>
<dbReference type="InterPro" id="IPR025857">
    <property type="entry name" value="MacB_PCD"/>
</dbReference>
<feature type="domain" description="ABC3 transporter permease C-terminal" evidence="8">
    <location>
        <begin position="286"/>
        <end position="405"/>
    </location>
</feature>
<dbReference type="AlphaFoldDB" id="W0RAK7"/>
<sequence>MPSDLTLALRSLRRAPGFLTAVVLTLALGIGATTAIFTVVDAMLLRPLPYRDAARLVAVWANPANDATIPTPASYPDFADWRAALGGRRFDDVAFARSEGLLLRGTESAVSLNVAYVSDGFFRVLGGRPLLGRTFRPDEERAGAPHVIVLGHRLWRTRFGADPSVIGRTLDFAEGSYTVVGVMPPGYEYPGRWTEAWAPLAPLAAERPAVAQRLERRDLRVDSRVIARLAPGVSAASVGADLAAVARRLAVEHPDANRDIGAHVVPLREELVGSVRTQLLVLLGAVGLLLLVACADVANLSLVRATARARELAVRAALGAERARLLRRLLAESVVVALAGGAFGVLLAIGGVAALRRAAPEPPLSSAVPRLDAVAVDGRVLAFALVVSLATVLLFGLGPALNALRAGSARTLREGTRSLGGGAGARRFRDAVTVAQVALTLVLLVGGGLLGRSFLALRAQDAGFPVERLVVLRVAPLAERYETPERLVALYDRLRAAAAAIPGVRAAGIVNHLALTGAGIPTRVRIAGGPDTLGALFRVADGGYFAASGIPVRRGRALDDADQARAATPDAADVPAVVDAELARTTWPGQDPLGRRFTVFKQASGRADFGRPVQAVVVGVAGDVKFQSLADATPIPTVYLPMTVNPWRWGYLVVRAAGDPAALVASVRRAVRGVDPDIPVTDVRTGATLVGDTMSQRRFDLALVLAFALSALALAAVGVYGVVAQGTVLRAGELAVRSAIGAGPTRLVRLVLRGAATLAGVGIVLGAALSVVATRVLGSLLFGVGRFDVVTYVGVAVVLGGVALLASAIPARRAARTDPAAVLRGD</sequence>
<proteinExistence type="inferred from homology"/>
<feature type="domain" description="MacB-like periplasmic core" evidence="9">
    <location>
        <begin position="22"/>
        <end position="244"/>
    </location>
</feature>
<dbReference type="InterPro" id="IPR050250">
    <property type="entry name" value="Macrolide_Exporter_MacB"/>
</dbReference>
<feature type="transmembrane region" description="Helical" evidence="7">
    <location>
        <begin position="20"/>
        <end position="45"/>
    </location>
</feature>
<accession>W0RAK7</accession>
<comment type="subcellular location">
    <subcellularLocation>
        <location evidence="1">Cell membrane</location>
        <topology evidence="1">Multi-pass membrane protein</topology>
    </subcellularLocation>
</comment>
<feature type="transmembrane region" description="Helical" evidence="7">
    <location>
        <begin position="334"/>
        <end position="355"/>
    </location>
</feature>
<gene>
    <name evidence="10" type="ORF">J421_0279</name>
</gene>
<dbReference type="Proteomes" id="UP000019151">
    <property type="component" value="Chromosome"/>
</dbReference>
<feature type="transmembrane region" description="Helical" evidence="7">
    <location>
        <begin position="380"/>
        <end position="404"/>
    </location>
</feature>
<keyword evidence="2" id="KW-1003">Cell membrane</keyword>
<evidence type="ECO:0000256" key="6">
    <source>
        <dbReference type="ARBA" id="ARBA00038076"/>
    </source>
</evidence>
<evidence type="ECO:0000256" key="3">
    <source>
        <dbReference type="ARBA" id="ARBA00022692"/>
    </source>
</evidence>
<evidence type="ECO:0000256" key="2">
    <source>
        <dbReference type="ARBA" id="ARBA00022475"/>
    </source>
</evidence>
<evidence type="ECO:0000256" key="1">
    <source>
        <dbReference type="ARBA" id="ARBA00004651"/>
    </source>
</evidence>
<keyword evidence="4 7" id="KW-1133">Transmembrane helix</keyword>
<keyword evidence="5 7" id="KW-0472">Membrane</keyword>
<feature type="transmembrane region" description="Helical" evidence="7">
    <location>
        <begin position="279"/>
        <end position="302"/>
    </location>
</feature>
<evidence type="ECO:0000256" key="5">
    <source>
        <dbReference type="ARBA" id="ARBA00023136"/>
    </source>
</evidence>